<dbReference type="GO" id="GO:0004739">
    <property type="term" value="F:pyruvate dehydrogenase (acetyl-transferring) activity"/>
    <property type="evidence" value="ECO:0007669"/>
    <property type="project" value="UniProtKB-EC"/>
</dbReference>
<comment type="cofactor">
    <cofactor evidence="1">
        <name>thiamine diphosphate</name>
        <dbReference type="ChEBI" id="CHEBI:58937"/>
    </cofactor>
</comment>
<feature type="domain" description="Dehydrogenase E1 component" evidence="6">
    <location>
        <begin position="18"/>
        <end position="300"/>
    </location>
</feature>
<evidence type="ECO:0000313" key="8">
    <source>
        <dbReference type="Proteomes" id="UP000077098"/>
    </source>
</evidence>
<comment type="function">
    <text evidence="4">The pyruvate dehydrogenase complex catalyzes the overall conversion of pyruvate to acetyl-CoA and CO(2). It contains multiple copies of three enzymatic components: pyruvate dehydrogenase (E1), dihydrolipoamide acetyltransferase (E2) and lipoamide dehydrogenase (E3).</text>
</comment>
<dbReference type="Proteomes" id="UP000077098">
    <property type="component" value="Unassembled WGS sequence"/>
</dbReference>
<dbReference type="GO" id="GO:0006086">
    <property type="term" value="P:pyruvate decarboxylation to acetyl-CoA"/>
    <property type="evidence" value="ECO:0007669"/>
    <property type="project" value="TreeGrafter"/>
</dbReference>
<keyword evidence="3" id="KW-0786">Thiamine pyrophosphate</keyword>
<comment type="caution">
    <text evidence="7">The sequence shown here is derived from an EMBL/GenBank/DDBJ whole genome shotgun (WGS) entry which is preliminary data.</text>
</comment>
<evidence type="ECO:0000256" key="1">
    <source>
        <dbReference type="ARBA" id="ARBA00001964"/>
    </source>
</evidence>
<dbReference type="InterPro" id="IPR001017">
    <property type="entry name" value="DH_E1"/>
</dbReference>
<dbReference type="InterPro" id="IPR050642">
    <property type="entry name" value="PDH_E1_Alpha_Subunit"/>
</dbReference>
<dbReference type="InterPro" id="IPR029061">
    <property type="entry name" value="THDP-binding"/>
</dbReference>
<name>A0A176XG58_AGRTU</name>
<dbReference type="PANTHER" id="PTHR11516:SF60">
    <property type="entry name" value="PYRUVATE DEHYDROGENASE E1 COMPONENT SUBUNIT ALPHA"/>
    <property type="match status" value="1"/>
</dbReference>
<protein>
    <recommendedName>
        <fullName evidence="6">Dehydrogenase E1 component domain-containing protein</fullName>
    </recommendedName>
</protein>
<accession>A0A176XG58</accession>
<comment type="catalytic activity">
    <reaction evidence="5">
        <text>N(6)-[(R)-lipoyl]-L-lysyl-[protein] + pyruvate + H(+) = N(6)-[(R)-S(8)-acetyldihydrolipoyl]-L-lysyl-[protein] + CO2</text>
        <dbReference type="Rhea" id="RHEA:19189"/>
        <dbReference type="Rhea" id="RHEA-COMP:10474"/>
        <dbReference type="Rhea" id="RHEA-COMP:10478"/>
        <dbReference type="ChEBI" id="CHEBI:15361"/>
        <dbReference type="ChEBI" id="CHEBI:15378"/>
        <dbReference type="ChEBI" id="CHEBI:16526"/>
        <dbReference type="ChEBI" id="CHEBI:83099"/>
        <dbReference type="ChEBI" id="CHEBI:83111"/>
        <dbReference type="EC" id="1.2.4.1"/>
    </reaction>
</comment>
<dbReference type="AlphaFoldDB" id="A0A176XG58"/>
<organism evidence="7 8">
    <name type="scientific">Agrobacterium tumefaciens</name>
    <dbReference type="NCBI Taxonomy" id="358"/>
    <lineage>
        <taxon>Bacteria</taxon>
        <taxon>Pseudomonadati</taxon>
        <taxon>Pseudomonadota</taxon>
        <taxon>Alphaproteobacteria</taxon>
        <taxon>Hyphomicrobiales</taxon>
        <taxon>Rhizobiaceae</taxon>
        <taxon>Rhizobium/Agrobacterium group</taxon>
        <taxon>Agrobacterium</taxon>
        <taxon>Agrobacterium tumefaciens complex</taxon>
    </lineage>
</organism>
<dbReference type="SUPFAM" id="SSF52518">
    <property type="entry name" value="Thiamin diphosphate-binding fold (THDP-binding)"/>
    <property type="match status" value="1"/>
</dbReference>
<reference evidence="7 8" key="1">
    <citation type="submission" date="2016-05" db="EMBL/GenBank/DDBJ databases">
        <authorList>
            <person name="Lavstsen T."/>
            <person name="Jespersen J.S."/>
        </authorList>
    </citation>
    <scope>NUCLEOTIDE SEQUENCE [LARGE SCALE GENOMIC DNA]</scope>
    <source>
        <strain evidence="7 8">KCJ1736</strain>
    </source>
</reference>
<dbReference type="RefSeq" id="WP_063947981.1">
    <property type="nucleotide sequence ID" value="NZ_LXPS01000007.1"/>
</dbReference>
<dbReference type="EMBL" id="LXPS01000007">
    <property type="protein sequence ID" value="OAE48203.1"/>
    <property type="molecule type" value="Genomic_DNA"/>
</dbReference>
<keyword evidence="2" id="KW-0560">Oxidoreductase</keyword>
<gene>
    <name evidence="7" type="ORF">A7J57_22640</name>
</gene>
<dbReference type="CDD" id="cd02000">
    <property type="entry name" value="TPP_E1_PDC_ADC_BCADC"/>
    <property type="match status" value="1"/>
</dbReference>
<evidence type="ECO:0000256" key="4">
    <source>
        <dbReference type="ARBA" id="ARBA00025211"/>
    </source>
</evidence>
<evidence type="ECO:0000256" key="5">
    <source>
        <dbReference type="ARBA" id="ARBA00051231"/>
    </source>
</evidence>
<evidence type="ECO:0000256" key="2">
    <source>
        <dbReference type="ARBA" id="ARBA00023002"/>
    </source>
</evidence>
<evidence type="ECO:0000259" key="6">
    <source>
        <dbReference type="Pfam" id="PF00676"/>
    </source>
</evidence>
<evidence type="ECO:0000256" key="3">
    <source>
        <dbReference type="ARBA" id="ARBA00023052"/>
    </source>
</evidence>
<evidence type="ECO:0000313" key="7">
    <source>
        <dbReference type="EMBL" id="OAE48203.1"/>
    </source>
</evidence>
<dbReference type="PANTHER" id="PTHR11516">
    <property type="entry name" value="PYRUVATE DEHYDROGENASE E1 COMPONENT, ALPHA SUBUNIT BACTERIAL AND ORGANELLAR"/>
    <property type="match status" value="1"/>
</dbReference>
<dbReference type="Gene3D" id="3.40.50.970">
    <property type="match status" value="1"/>
</dbReference>
<dbReference type="Pfam" id="PF00676">
    <property type="entry name" value="E1_dh"/>
    <property type="match status" value="1"/>
</dbReference>
<proteinExistence type="predicted"/>
<sequence length="324" mass="34683">MCENNLDPKLADRIFTMMCEIRTFELVASERYRDGDLPGFIHLSLGQEACAAGACAALQPEDLITSTHRGHGHCLAKGADPGRMMAELFAKEQGYSKGRAGSMHIADVAAGVLGANGIVGQSLGLGVGAALSLQIREKPNVVIAFFGEGASGTGIAHEAMNMAAIWKLPIVFFCEANRYAELSPYEVHVSTPTVAERSASYGFPGVTVNGENAIEVYNAVKKAVDRARSGEGPSLVEARTFRWHGHYEGDPQVYKTERERSDGHLFDPIARMKSDAGAGAAQHFANLEKAADDRIRAAAHWASGLQSPSPSVLLEDVYAETQHG</sequence>